<dbReference type="Proteomes" id="UP000437736">
    <property type="component" value="Unassembled WGS sequence"/>
</dbReference>
<accession>A0ABW9QR81</accession>
<name>A0ABW9QR81_9ACTN</name>
<dbReference type="EMBL" id="WJHE01000228">
    <property type="protein sequence ID" value="MST32167.1"/>
    <property type="molecule type" value="Genomic_DNA"/>
</dbReference>
<evidence type="ECO:0000313" key="2">
    <source>
        <dbReference type="Proteomes" id="UP000437736"/>
    </source>
</evidence>
<dbReference type="PANTHER" id="PTHR45947:SF3">
    <property type="entry name" value="SULFOQUINOVOSYL TRANSFERASE SQD2"/>
    <property type="match status" value="1"/>
</dbReference>
<dbReference type="InterPro" id="IPR050194">
    <property type="entry name" value="Glycosyltransferase_grp1"/>
</dbReference>
<organism evidence="1 2">
    <name type="scientific">Acidiferrimicrobium australe</name>
    <dbReference type="NCBI Taxonomy" id="2664430"/>
    <lineage>
        <taxon>Bacteria</taxon>
        <taxon>Bacillati</taxon>
        <taxon>Actinomycetota</taxon>
        <taxon>Acidimicrobiia</taxon>
        <taxon>Acidimicrobiales</taxon>
        <taxon>Acidimicrobiaceae</taxon>
        <taxon>Acidiferrimicrobium</taxon>
    </lineage>
</organism>
<keyword evidence="2" id="KW-1185">Reference proteome</keyword>
<dbReference type="PANTHER" id="PTHR45947">
    <property type="entry name" value="SULFOQUINOVOSYL TRANSFERASE SQD2"/>
    <property type="match status" value="1"/>
</dbReference>
<feature type="non-terminal residue" evidence="1">
    <location>
        <position position="458"/>
    </location>
</feature>
<gene>
    <name evidence="1" type="ORF">GHK86_05430</name>
</gene>
<protein>
    <submittedName>
        <fullName evidence="1">Glycosyltransferase</fullName>
    </submittedName>
</protein>
<dbReference type="CDD" id="cd03801">
    <property type="entry name" value="GT4_PimA-like"/>
    <property type="match status" value="1"/>
</dbReference>
<comment type="caution">
    <text evidence="1">The sequence shown here is derived from an EMBL/GenBank/DDBJ whole genome shotgun (WGS) entry which is preliminary data.</text>
</comment>
<reference evidence="1 2" key="1">
    <citation type="submission" date="2019-11" db="EMBL/GenBank/DDBJ databases">
        <title>Acidiferrimicrobium australis gen. nov., sp. nov., an acidophilic and obligately heterotrophic, member of the Actinobacteria that catalyses dissimilatory oxido- reduction of iron isolated from metal-rich acidic water in Chile.</title>
        <authorList>
            <person name="Gonzalez D."/>
            <person name="Huber K."/>
            <person name="Hedrich S."/>
            <person name="Rojas-Villalobos C."/>
            <person name="Quatrini R."/>
            <person name="Dinamarca M.A."/>
            <person name="Schwarz A."/>
            <person name="Canales C."/>
            <person name="Nancucheo I."/>
        </authorList>
    </citation>
    <scope>NUCLEOTIDE SEQUENCE [LARGE SCALE GENOMIC DNA]</scope>
    <source>
        <strain evidence="1 2">USS-CCA1</strain>
    </source>
</reference>
<dbReference type="Pfam" id="PF13692">
    <property type="entry name" value="Glyco_trans_1_4"/>
    <property type="match status" value="1"/>
</dbReference>
<dbReference type="Gene3D" id="3.40.50.2000">
    <property type="entry name" value="Glycogen Phosphorylase B"/>
    <property type="match status" value="2"/>
</dbReference>
<dbReference type="SUPFAM" id="SSF53756">
    <property type="entry name" value="UDP-Glycosyltransferase/glycogen phosphorylase"/>
    <property type="match status" value="1"/>
</dbReference>
<proteinExistence type="predicted"/>
<evidence type="ECO:0000313" key="1">
    <source>
        <dbReference type="EMBL" id="MST32167.1"/>
    </source>
</evidence>
<sequence length="458" mass="47681">MTVATPPTSGGPTVCYLTKRFPRLSETFILDEILGLEALGIPLRLFAIADPRERIVQPDVARVGSPVGYLRRGGGAWSRARDLARALGGHARLARRRPRRWVAVVGHVLVARPHRSTLRHLLEAGVMATELQRSGGVHLHAAFANGPASVAHLVSLLTGTPFSFAAHAKDLYLSSPDVLAVKVAAAEFVLACSQSAAEELRRIVGGHHEPAVRASVHKVVLAPHGVDVERFRPAPAGRPPGPVSVVAVGRLVPKKGYPVLLEALEALAGSGAEFSCRIVGDGELRGLVEARLAVTGLSGRVSLLGRRTQQEIVDEYRSAEVFVQASVITPDGDRDGIPNAVLEAMASGLPVVATSVAGIPEVVHHGVNGLLVPPGDAAALAAALGTLIADDLLRARLGAAGRALVEGSWSRTACVAAVARRLMPVTPDGSPLAAVGSPLVHPLGDGGQPLRAVVDGVH</sequence>